<dbReference type="SMART" id="SM01126">
    <property type="entry name" value="DDE_Tnp_IS1595"/>
    <property type="match status" value="1"/>
</dbReference>
<organism evidence="2 3">
    <name type="scientific">Funneliformis caledonium</name>
    <dbReference type="NCBI Taxonomy" id="1117310"/>
    <lineage>
        <taxon>Eukaryota</taxon>
        <taxon>Fungi</taxon>
        <taxon>Fungi incertae sedis</taxon>
        <taxon>Mucoromycota</taxon>
        <taxon>Glomeromycotina</taxon>
        <taxon>Glomeromycetes</taxon>
        <taxon>Glomerales</taxon>
        <taxon>Glomeraceae</taxon>
        <taxon>Funneliformis</taxon>
    </lineage>
</organism>
<sequence length="154" mass="17945">EMLKGVIEIDETFTPVLGMVERGGKLICQVVPNTQQETIEPIIKTNIKESASVYTDEWFAYKDLNKWFNHQIVIHSAKQYVNGKVSTNSMEGVWSQFKKGVNGTYHQVSKKHLQSYVDEFTMRFNTRKYEEQDRFDLVLSSAIDKRLTYQQLIT</sequence>
<feature type="non-terminal residue" evidence="2">
    <location>
        <position position="1"/>
    </location>
</feature>
<dbReference type="OrthoDB" id="2417595at2759"/>
<accession>A0A9N9NCH9</accession>
<feature type="domain" description="ISXO2-like transposase" evidence="1">
    <location>
        <begin position="2"/>
        <end position="125"/>
    </location>
</feature>
<comment type="caution">
    <text evidence="2">The sequence shown here is derived from an EMBL/GenBank/DDBJ whole genome shotgun (WGS) entry which is preliminary data.</text>
</comment>
<reference evidence="2" key="1">
    <citation type="submission" date="2021-06" db="EMBL/GenBank/DDBJ databases">
        <authorList>
            <person name="Kallberg Y."/>
            <person name="Tangrot J."/>
            <person name="Rosling A."/>
        </authorList>
    </citation>
    <scope>NUCLEOTIDE SEQUENCE</scope>
    <source>
        <strain evidence="2">UK204</strain>
    </source>
</reference>
<keyword evidence="3" id="KW-1185">Reference proteome</keyword>
<evidence type="ECO:0000259" key="1">
    <source>
        <dbReference type="SMART" id="SM01126"/>
    </source>
</evidence>
<dbReference type="InterPro" id="IPR053164">
    <property type="entry name" value="IS1016-like_transposase"/>
</dbReference>
<dbReference type="Pfam" id="PF12762">
    <property type="entry name" value="DDE_Tnp_IS1595"/>
    <property type="match status" value="1"/>
</dbReference>
<dbReference type="PANTHER" id="PTHR47163">
    <property type="entry name" value="DDE_TNP_IS1595 DOMAIN-CONTAINING PROTEIN"/>
    <property type="match status" value="1"/>
</dbReference>
<proteinExistence type="predicted"/>
<dbReference type="PANTHER" id="PTHR47163:SF2">
    <property type="entry name" value="SI:DKEY-17M8.2"/>
    <property type="match status" value="1"/>
</dbReference>
<dbReference type="Proteomes" id="UP000789570">
    <property type="component" value="Unassembled WGS sequence"/>
</dbReference>
<dbReference type="NCBIfam" id="NF033547">
    <property type="entry name" value="transpos_IS1595"/>
    <property type="match status" value="1"/>
</dbReference>
<dbReference type="AlphaFoldDB" id="A0A9N9NCH9"/>
<gene>
    <name evidence="2" type="ORF">FCALED_LOCUS14462</name>
</gene>
<protein>
    <submittedName>
        <fullName evidence="2">9509_t:CDS:1</fullName>
    </submittedName>
</protein>
<dbReference type="EMBL" id="CAJVPQ010010455">
    <property type="protein sequence ID" value="CAG8722497.1"/>
    <property type="molecule type" value="Genomic_DNA"/>
</dbReference>
<dbReference type="InterPro" id="IPR024445">
    <property type="entry name" value="Tnp_ISXO2-like"/>
</dbReference>
<evidence type="ECO:0000313" key="2">
    <source>
        <dbReference type="EMBL" id="CAG8722497.1"/>
    </source>
</evidence>
<evidence type="ECO:0000313" key="3">
    <source>
        <dbReference type="Proteomes" id="UP000789570"/>
    </source>
</evidence>
<name>A0A9N9NCH9_9GLOM</name>